<organism evidence="1 2">
    <name type="scientific">Candidatus Magnetobacterium casense</name>
    <dbReference type="NCBI Taxonomy" id="1455061"/>
    <lineage>
        <taxon>Bacteria</taxon>
        <taxon>Pseudomonadati</taxon>
        <taxon>Nitrospirota</taxon>
        <taxon>Thermodesulfovibrionia</taxon>
        <taxon>Thermodesulfovibrionales</taxon>
        <taxon>Candidatus Magnetobacteriaceae</taxon>
        <taxon>Candidatus Magnetobacterium</taxon>
    </lineage>
</organism>
<gene>
    <name evidence="1" type="ORF">HWQ67_01955</name>
</gene>
<proteinExistence type="predicted"/>
<protein>
    <submittedName>
        <fullName evidence="1">Uncharacterized protein</fullName>
    </submittedName>
</protein>
<evidence type="ECO:0000313" key="1">
    <source>
        <dbReference type="EMBL" id="MBV6340339.1"/>
    </source>
</evidence>
<keyword evidence="2" id="KW-1185">Reference proteome</keyword>
<sequence>MKTDEFKLGSKPFARFNIAGNEVEVRLVENKFSTHFCAYTELIGSKALSDSFLGCTFRKDDWVGVDTGHSFNQEQNLAERLCSALNQIERVITSAKEVLR</sequence>
<accession>A0ABS6RUM8</accession>
<name>A0ABS6RUM8_9BACT</name>
<dbReference type="Proteomes" id="UP001196980">
    <property type="component" value="Unassembled WGS sequence"/>
</dbReference>
<reference evidence="1 2" key="1">
    <citation type="journal article" date="2020" name="J Geophys Res Biogeosci">
        <title>Magnetotaxis as an Adaptation to Enable Bacterial Shuttling of Microbial Sulfur and Sulfur Cycling Across Aquatic Oxic#Anoxic Interfaces.</title>
        <authorList>
            <person name="Li J."/>
            <person name="Liu P."/>
            <person name="Wang J."/>
            <person name="Roberts A.P."/>
            <person name="Pan Y."/>
        </authorList>
    </citation>
    <scope>NUCLEOTIDE SEQUENCE [LARGE SCALE GENOMIC DNA]</scope>
    <source>
        <strain evidence="1 2">MYR-1_YQ</strain>
    </source>
</reference>
<dbReference type="RefSeq" id="WP_218250959.1">
    <property type="nucleotide sequence ID" value="NZ_JABXWD010000019.1"/>
</dbReference>
<dbReference type="EMBL" id="JABXWD010000019">
    <property type="protein sequence ID" value="MBV6340339.1"/>
    <property type="molecule type" value="Genomic_DNA"/>
</dbReference>
<evidence type="ECO:0000313" key="2">
    <source>
        <dbReference type="Proteomes" id="UP001196980"/>
    </source>
</evidence>
<comment type="caution">
    <text evidence="1">The sequence shown here is derived from an EMBL/GenBank/DDBJ whole genome shotgun (WGS) entry which is preliminary data.</text>
</comment>